<keyword evidence="1" id="KW-0472">Membrane</keyword>
<keyword evidence="1" id="KW-0812">Transmembrane</keyword>
<evidence type="ECO:0000313" key="2">
    <source>
        <dbReference type="EMBL" id="QHT07684.1"/>
    </source>
</evidence>
<feature type="transmembrane region" description="Helical" evidence="1">
    <location>
        <begin position="7"/>
        <end position="25"/>
    </location>
</feature>
<evidence type="ECO:0000256" key="1">
    <source>
        <dbReference type="SAM" id="Phobius"/>
    </source>
</evidence>
<accession>A0A6C0CVB2</accession>
<dbReference type="EMBL" id="MN739484">
    <property type="protein sequence ID" value="QHT07684.1"/>
    <property type="molecule type" value="Genomic_DNA"/>
</dbReference>
<sequence length="209" mass="24615">MEQQRIYILCMLFVLLLYSYLFGQHNSTTKFFISIAVIACLYKLYSIFQLYTKSNKKEQNDDIQLSTLKDKLLISQSIKWLEYDTFLSNVIVDLYPITRYDIEVLKLVMIHLNKFLKIYYHAMSSKEDSALLYKNIRKNQTTIQSLEDKKAEIISEIKNLVYVLPTSMFYVDHNIPEISFLIEDYLNKKIALLSTKLKLKQTKFASASL</sequence>
<keyword evidence="1" id="KW-1133">Transmembrane helix</keyword>
<organism evidence="2">
    <name type="scientific">viral metagenome</name>
    <dbReference type="NCBI Taxonomy" id="1070528"/>
    <lineage>
        <taxon>unclassified sequences</taxon>
        <taxon>metagenomes</taxon>
        <taxon>organismal metagenomes</taxon>
    </lineage>
</organism>
<name>A0A6C0CVB2_9ZZZZ</name>
<reference evidence="2" key="1">
    <citation type="journal article" date="2020" name="Nature">
        <title>Giant virus diversity and host interactions through global metagenomics.</title>
        <authorList>
            <person name="Schulz F."/>
            <person name="Roux S."/>
            <person name="Paez-Espino D."/>
            <person name="Jungbluth S."/>
            <person name="Walsh D.A."/>
            <person name="Denef V.J."/>
            <person name="McMahon K.D."/>
            <person name="Konstantinidis K.T."/>
            <person name="Eloe-Fadrosh E.A."/>
            <person name="Kyrpides N.C."/>
            <person name="Woyke T."/>
        </authorList>
    </citation>
    <scope>NUCLEOTIDE SEQUENCE</scope>
    <source>
        <strain evidence="2">GVMAG-M-3300021964-36</strain>
    </source>
</reference>
<dbReference type="AlphaFoldDB" id="A0A6C0CVB2"/>
<feature type="transmembrane region" description="Helical" evidence="1">
    <location>
        <begin position="31"/>
        <end position="51"/>
    </location>
</feature>
<proteinExistence type="predicted"/>
<protein>
    <submittedName>
        <fullName evidence="2">Uncharacterized protein</fullName>
    </submittedName>
</protein>